<name>A0ACD3ABL3_9AGAR</name>
<reference evidence="1 2" key="1">
    <citation type="journal article" date="2019" name="Nat. Ecol. Evol.">
        <title>Megaphylogeny resolves global patterns of mushroom evolution.</title>
        <authorList>
            <person name="Varga T."/>
            <person name="Krizsan K."/>
            <person name="Foldi C."/>
            <person name="Dima B."/>
            <person name="Sanchez-Garcia M."/>
            <person name="Sanchez-Ramirez S."/>
            <person name="Szollosi G.J."/>
            <person name="Szarkandi J.G."/>
            <person name="Papp V."/>
            <person name="Albert L."/>
            <person name="Andreopoulos W."/>
            <person name="Angelini C."/>
            <person name="Antonin V."/>
            <person name="Barry K.W."/>
            <person name="Bougher N.L."/>
            <person name="Buchanan P."/>
            <person name="Buyck B."/>
            <person name="Bense V."/>
            <person name="Catcheside P."/>
            <person name="Chovatia M."/>
            <person name="Cooper J."/>
            <person name="Damon W."/>
            <person name="Desjardin D."/>
            <person name="Finy P."/>
            <person name="Geml J."/>
            <person name="Haridas S."/>
            <person name="Hughes K."/>
            <person name="Justo A."/>
            <person name="Karasinski D."/>
            <person name="Kautmanova I."/>
            <person name="Kiss B."/>
            <person name="Kocsube S."/>
            <person name="Kotiranta H."/>
            <person name="LaButti K.M."/>
            <person name="Lechner B.E."/>
            <person name="Liimatainen K."/>
            <person name="Lipzen A."/>
            <person name="Lukacs Z."/>
            <person name="Mihaltcheva S."/>
            <person name="Morgado L.N."/>
            <person name="Niskanen T."/>
            <person name="Noordeloos M.E."/>
            <person name="Ohm R.A."/>
            <person name="Ortiz-Santana B."/>
            <person name="Ovrebo C."/>
            <person name="Racz N."/>
            <person name="Riley R."/>
            <person name="Savchenko A."/>
            <person name="Shiryaev A."/>
            <person name="Soop K."/>
            <person name="Spirin V."/>
            <person name="Szebenyi C."/>
            <person name="Tomsovsky M."/>
            <person name="Tulloss R.E."/>
            <person name="Uehling J."/>
            <person name="Grigoriev I.V."/>
            <person name="Vagvolgyi C."/>
            <person name="Papp T."/>
            <person name="Martin F.M."/>
            <person name="Miettinen O."/>
            <person name="Hibbett D.S."/>
            <person name="Nagy L.G."/>
        </authorList>
    </citation>
    <scope>NUCLEOTIDE SEQUENCE [LARGE SCALE GENOMIC DNA]</scope>
    <source>
        <strain evidence="1 2">NL-1719</strain>
    </source>
</reference>
<proteinExistence type="predicted"/>
<evidence type="ECO:0000313" key="2">
    <source>
        <dbReference type="Proteomes" id="UP000308600"/>
    </source>
</evidence>
<accession>A0ACD3ABL3</accession>
<organism evidence="1 2">
    <name type="scientific">Pluteus cervinus</name>
    <dbReference type="NCBI Taxonomy" id="181527"/>
    <lineage>
        <taxon>Eukaryota</taxon>
        <taxon>Fungi</taxon>
        <taxon>Dikarya</taxon>
        <taxon>Basidiomycota</taxon>
        <taxon>Agaricomycotina</taxon>
        <taxon>Agaricomycetes</taxon>
        <taxon>Agaricomycetidae</taxon>
        <taxon>Agaricales</taxon>
        <taxon>Pluteineae</taxon>
        <taxon>Pluteaceae</taxon>
        <taxon>Pluteus</taxon>
    </lineage>
</organism>
<dbReference type="EMBL" id="ML208542">
    <property type="protein sequence ID" value="TFK63060.1"/>
    <property type="molecule type" value="Genomic_DNA"/>
</dbReference>
<dbReference type="Proteomes" id="UP000308600">
    <property type="component" value="Unassembled WGS sequence"/>
</dbReference>
<evidence type="ECO:0000313" key="1">
    <source>
        <dbReference type="EMBL" id="TFK63060.1"/>
    </source>
</evidence>
<sequence length="367" mass="40007">MPSVQPPALVLVTGANGYIATWVVYNLLHKGFSVRATVRSAEKGKHFAEQTWSKPFVDQGKLEVVVVSDITKDDAFDDAVKGVDAIEHTASPFHFNAVEPQELIGPAVNGTLNILQSALKYGSSVKRVVITGSCASILEILPVPKSFSELDWNEQSIKEVEEQGSKASAASKYRASKILAERAAWEWFEKHKSQIGWDLVVLNPPYVFGPPLHPVASPKDLGTSAADFHNTILVPGSKSNEVLRSQSSSFIDVRDLGEGHARALLKDGIGGERIIISTAPFTWQEWLDVANSLTPSPIPSHPVLAKGAPYGESDQPIHFVVYNTAKAARLLHIGPGEAPEGVTDWYQSKSMKELAREVLEDAEKRGW</sequence>
<keyword evidence="2" id="KW-1185">Reference proteome</keyword>
<gene>
    <name evidence="1" type="ORF">BDN72DRAFT_803624</name>
</gene>
<protein>
    <submittedName>
        <fullName evidence="1">NAD(P)-binding protein</fullName>
    </submittedName>
</protein>